<keyword evidence="10" id="KW-1185">Reference proteome</keyword>
<dbReference type="SUPFAM" id="SSF48371">
    <property type="entry name" value="ARM repeat"/>
    <property type="match status" value="2"/>
</dbReference>
<evidence type="ECO:0000256" key="3">
    <source>
        <dbReference type="ARBA" id="ARBA00022517"/>
    </source>
</evidence>
<name>A0ABN8BA87_CHISP</name>
<accession>A0ABN8BA87</accession>
<protein>
    <recommendedName>
        <fullName evidence="7">HEAT repeat-containing protein 1</fullName>
    </recommendedName>
</protein>
<keyword evidence="5 7" id="KW-0539">Nucleus</keyword>
<keyword evidence="4 7" id="KW-0698">rRNA processing</keyword>
<evidence type="ECO:0000256" key="2">
    <source>
        <dbReference type="ARBA" id="ARBA00010559"/>
    </source>
</evidence>
<comment type="subcellular location">
    <subcellularLocation>
        <location evidence="1 7">Nucleus</location>
        <location evidence="1 7">Nucleolus</location>
    </subcellularLocation>
</comment>
<feature type="domain" description="BP28 C-terminal" evidence="8">
    <location>
        <begin position="1870"/>
        <end position="2024"/>
    </location>
</feature>
<dbReference type="InterPro" id="IPR016024">
    <property type="entry name" value="ARM-type_fold"/>
</dbReference>
<dbReference type="InterPro" id="IPR012954">
    <property type="entry name" value="BP28_C_dom"/>
</dbReference>
<evidence type="ECO:0000256" key="1">
    <source>
        <dbReference type="ARBA" id="ARBA00004604"/>
    </source>
</evidence>
<evidence type="ECO:0000256" key="4">
    <source>
        <dbReference type="ARBA" id="ARBA00022552"/>
    </source>
</evidence>
<evidence type="ECO:0000313" key="10">
    <source>
        <dbReference type="Proteomes" id="UP001153292"/>
    </source>
</evidence>
<comment type="function">
    <text evidence="7">Involved in nucleolar processing of pre-18S ribosomal RNA.</text>
</comment>
<dbReference type="Gene3D" id="1.25.10.10">
    <property type="entry name" value="Leucine-rich Repeat Variant"/>
    <property type="match status" value="2"/>
</dbReference>
<proteinExistence type="inferred from homology"/>
<evidence type="ECO:0000313" key="9">
    <source>
        <dbReference type="EMBL" id="CAH0404614.1"/>
    </source>
</evidence>
<dbReference type="Proteomes" id="UP001153292">
    <property type="component" value="Chromosome 3"/>
</dbReference>
<reference evidence="9" key="1">
    <citation type="submission" date="2021-12" db="EMBL/GenBank/DDBJ databases">
        <authorList>
            <person name="King R."/>
        </authorList>
    </citation>
    <scope>NUCLEOTIDE SEQUENCE</scope>
</reference>
<dbReference type="PANTHER" id="PTHR13457">
    <property type="entry name" value="BAP28"/>
    <property type="match status" value="1"/>
</dbReference>
<dbReference type="EMBL" id="OU963896">
    <property type="protein sequence ID" value="CAH0404614.1"/>
    <property type="molecule type" value="Genomic_DNA"/>
</dbReference>
<dbReference type="InterPro" id="IPR040191">
    <property type="entry name" value="UTP10"/>
</dbReference>
<dbReference type="InterPro" id="IPR011989">
    <property type="entry name" value="ARM-like"/>
</dbReference>
<dbReference type="InterPro" id="IPR056473">
    <property type="entry name" value="HEAT_Utp10/HEAT1"/>
</dbReference>
<organism evidence="9 10">
    <name type="scientific">Chilo suppressalis</name>
    <name type="common">Asiatic rice borer moth</name>
    <dbReference type="NCBI Taxonomy" id="168631"/>
    <lineage>
        <taxon>Eukaryota</taxon>
        <taxon>Metazoa</taxon>
        <taxon>Ecdysozoa</taxon>
        <taxon>Arthropoda</taxon>
        <taxon>Hexapoda</taxon>
        <taxon>Insecta</taxon>
        <taxon>Pterygota</taxon>
        <taxon>Neoptera</taxon>
        <taxon>Endopterygota</taxon>
        <taxon>Lepidoptera</taxon>
        <taxon>Glossata</taxon>
        <taxon>Ditrysia</taxon>
        <taxon>Pyraloidea</taxon>
        <taxon>Crambidae</taxon>
        <taxon>Crambinae</taxon>
        <taxon>Chilo</taxon>
    </lineage>
</organism>
<gene>
    <name evidence="9" type="ORF">CHILSU_LOCUS7960</name>
</gene>
<dbReference type="SMART" id="SM01036">
    <property type="entry name" value="BP28CT"/>
    <property type="match status" value="1"/>
</dbReference>
<keyword evidence="6 7" id="KW-0687">Ribonucleoprotein</keyword>
<evidence type="ECO:0000256" key="5">
    <source>
        <dbReference type="ARBA" id="ARBA00023242"/>
    </source>
</evidence>
<evidence type="ECO:0000256" key="6">
    <source>
        <dbReference type="ARBA" id="ARBA00023274"/>
    </source>
</evidence>
<dbReference type="Pfam" id="PF23243">
    <property type="entry name" value="HEAT_HEATR1"/>
    <property type="match status" value="1"/>
</dbReference>
<dbReference type="PANTHER" id="PTHR13457:SF1">
    <property type="entry name" value="HEAT REPEAT-CONTAINING PROTEIN 1"/>
    <property type="match status" value="1"/>
</dbReference>
<sequence length="2158" mass="247692">MLNSVLKVKRIVPESTPLNELSVELSSICHCQFCQYIETARGNLIFINIKAGFTDCDTMATTSLAEQLQKLSAPQSSIYKEDNKKASLLFDPKEAALKDRDTFYEIGISGLNELIALYEGFRVYEASLFSLNSKDFERAVQSKEVNDHLDQTIEKFLMQLSPYFLLQSSHKALEWLVNRYHIHQYNQNAIMALILPYHSSKIFVRFVQIMDIKSTNRWNWLQPIQKNGIQLGNQVWYNQCASNTATLQFVAKMTLKYVKEFGKRSSQLNTVFAFFCQTALGVIESSKRVSEAIINAILPTLIKAIDSPIVDFRSSAYIILGFLLTKATLKIDTLNEIIGKLLINEFNMTYDMVILITMLYNCQTHLTKVSDTILNDISLDTMNSLCDFLKKCTECKQNIQPFMLAFLSSILPVIQRNTENFKRFCQLPQILIDKVDLKRQQPETIIKCILNSFRLKKVRNLPDGNGSDVEIIDEEVEDSGGIMHWYSCLLKNMEKKYPDAFDKVIKQEMTSHKSEASSKRRLQLSKVLGFKPAMAHRVGDTSLFENLNHVNAELRAAAVKYICKEFYALKTENIDFVKDSIVNRLKDDNIDVVAVALEIPNNYLDQVLNEIDVTNVFVNIVTKKSKKWNYVIKDAIVKFCSLEMLPVNQETVLALIPHLFPYDKSSAQVTWSIVNSSWGEKFKLTGLLKEELRNHKDNHEVLNQMIFKALFVDRVVNFDDILDVNQVDKNNTLQIYTYFLLKSCSFKSSTIEEITETLNFLLESVEVEGRFIIASSGDDTFSSKIMQEMIKSFKQNEILFEAVEFIFSRIIEDMDVKNLPKPWCNVCESTETILVRRIYEICITGCAIPTYEKNYVKLLHQLLTKFFKQGRERCEFIANFGCGHIFYASDPKDVISPELQLRSLKLMNNFFSLSNSDWLLESDVVVLTILFNLNNPIQAIRQTAVDLINNLLRFDPDKNKIYVQLMKELIEHKEELLLDHEQIPQVLNTILSQTSPVKKIFRKNCIIKFSNILTSDTPPFITSRFLKLLYNINSANTYLSFVTTLNSLEKKLAASELNQKFTFNIYESNLFKNFYNLINESTVTTFNKEQVWRSIELGLKEYRECILVENETFTSPSVLIMKQLDEDVLKKVPTDKTASLVRLIASAGTFSNNPTICSVAAKTIKKMNLSLKNFKPILENMLNAVDPAEKGQKTKKSTMTMLSFQLTETDEWKLGVTLLEYVQSKKKLSVDNTFVFLLFELLNKCLRFEEQSYVEYTKQLILSSLWYYCKKFVNNTDKEQIRSLKSNFKVDLVVQCIRGTQNPQTQNHALMLLSHAAYMLPEQVLHHTMEVFTFMGSSVLRHDDAYSFQIIVKIIETLIPIIVKLDKDIQECTAKELQQLQNRVVPVLRIFADVVLHVPEHRRLPLYTKLVETLGPNHFLWVFLALLLETHVTHFNDDKKKDKMHNRTLANQESPMNRLDFGQNILLEFPPEICFENLIKLMGYIKTLPVQKDEKSMDTDVDPTDIFSVNGHSAVQLRQYKYTVITFMNSCLESSRFIYHNSQATDAKVMEDHYKTFIINILTYIQSISKISDEKTSKYWRVMLHHSYDLLDHTNNLLSAPMFLSVVKGLLKHTLHAVRRKSMELLNTKLSSEIFDDVDKELLCSLLPPLMGIIKTIESKDENVTEITAHEIELNQQTALLSLKLLTRKLASENPEPFKPVLETVTDYTCNSNITGNVMASIVLCLAELCSNLKAYALSSLRKFMPALIKVLKKQRKAETPELVLLSTVTAISKIVESVPLFLSPYLHKILYEYAILSAKWQTSDQECSKVSAVVNKLIHIRMKIASAVPPRVLIPIANETYRLLLEKENFDAVGPIMSVLAECFVNVTTADFMALRQDLTTFFLSALQLRSEAVDKNVDMAVIDKAEDEVVNALVRLVLKLSETSFRPFYFKIYDWAIRTNVEGQKDRAITFYRLSSAIADQLKGLFVLFAGHFMKNASELLDSCNNSKNEDLFFDSEDKCLELVKYIIKTLHIVFLYDNQNFLNKEKFETLMQPVVDQLQNTLGSIQSLKTRATELLIPCISQFAVATQDDSLWKLLNYQILLKTKHNDADIRLIALDCLVAMATQLGSSWLPLLAESVPFLAELLEDGDQRIETSTKEAIRKLEQILGEPLEKYF</sequence>
<keyword evidence="3 7" id="KW-0690">Ribosome biogenesis</keyword>
<evidence type="ECO:0000259" key="8">
    <source>
        <dbReference type="SMART" id="SM01036"/>
    </source>
</evidence>
<dbReference type="Pfam" id="PF08146">
    <property type="entry name" value="BP28CT"/>
    <property type="match status" value="1"/>
</dbReference>
<comment type="similarity">
    <text evidence="2 7">Belongs to the HEATR1/UTP10 family.</text>
</comment>
<evidence type="ECO:0000256" key="7">
    <source>
        <dbReference type="RuleBase" id="RU367065"/>
    </source>
</evidence>